<feature type="chain" id="PRO_5026650370" evidence="1">
    <location>
        <begin position="26"/>
        <end position="135"/>
    </location>
</feature>
<protein>
    <submittedName>
        <fullName evidence="2">Copper homeostasis protein CutF</fullName>
    </submittedName>
</protein>
<name>A0A6M8U8F7_9GAMM</name>
<accession>A0A6M8U8F7</accession>
<dbReference type="PROSITE" id="PS51257">
    <property type="entry name" value="PROKAR_LIPOPROTEIN"/>
    <property type="match status" value="1"/>
</dbReference>
<dbReference type="RefSeq" id="WP_173632988.1">
    <property type="nucleotide sequence ID" value="NZ_CP054212.1"/>
</dbReference>
<dbReference type="EMBL" id="CP054212">
    <property type="protein sequence ID" value="QKJ85939.1"/>
    <property type="molecule type" value="Genomic_DNA"/>
</dbReference>
<dbReference type="Proteomes" id="UP000505325">
    <property type="component" value="Chromosome"/>
</dbReference>
<evidence type="ECO:0000256" key="1">
    <source>
        <dbReference type="SAM" id="SignalP"/>
    </source>
</evidence>
<evidence type="ECO:0000313" key="3">
    <source>
        <dbReference type="Proteomes" id="UP000505325"/>
    </source>
</evidence>
<dbReference type="InterPro" id="IPR007298">
    <property type="entry name" value="Cu-R_lipoprotein_NlpE"/>
</dbReference>
<keyword evidence="3" id="KW-1185">Reference proteome</keyword>
<proteinExistence type="predicted"/>
<reference evidence="2 3" key="1">
    <citation type="submission" date="2020-06" db="EMBL/GenBank/DDBJ databases">
        <title>Genome sequence of Paramixta manurensis strain PD-1.</title>
        <authorList>
            <person name="Lee C.W."/>
            <person name="Kim J."/>
        </authorList>
    </citation>
    <scope>NUCLEOTIDE SEQUENCE [LARGE SCALE GENOMIC DNA]</scope>
    <source>
        <strain evidence="2 3">PD-1</strain>
    </source>
</reference>
<dbReference type="Pfam" id="PF04170">
    <property type="entry name" value="NlpE"/>
    <property type="match status" value="1"/>
</dbReference>
<dbReference type="AlphaFoldDB" id="A0A6M8U8F7"/>
<gene>
    <name evidence="2" type="ORF">PMPD1_0970</name>
</gene>
<dbReference type="InterPro" id="IPR043176">
    <property type="entry name" value="NlpE_N_sf"/>
</dbReference>
<organism evidence="2 3">
    <name type="scientific">Paramixta manurensis</name>
    <dbReference type="NCBI Taxonomy" id="2740817"/>
    <lineage>
        <taxon>Bacteria</taxon>
        <taxon>Pseudomonadati</taxon>
        <taxon>Pseudomonadota</taxon>
        <taxon>Gammaproteobacteria</taxon>
        <taxon>Enterobacterales</taxon>
        <taxon>Erwiniaceae</taxon>
        <taxon>Paramixta</taxon>
    </lineage>
</organism>
<dbReference type="Gene3D" id="2.40.128.300">
    <property type="match status" value="1"/>
</dbReference>
<evidence type="ECO:0000313" key="2">
    <source>
        <dbReference type="EMBL" id="QKJ85939.1"/>
    </source>
</evidence>
<sequence length="135" mass="15193">MKNILLAMLATLALGMLFGCNNRTAWQQPPLEPMQQSYHGMLPCNNDCRTTEASLFLSLDGTYVLEQRDTASNSVRTAQYGKWARTADKLTLTEMTGEKQIFRPTNQGLEMVTRQGALQNHGQRFVLVPVNTERT</sequence>
<keyword evidence="1" id="KW-0732">Signal</keyword>
<dbReference type="KEGG" id="pmak:PMPD1_0970"/>
<feature type="signal peptide" evidence="1">
    <location>
        <begin position="1"/>
        <end position="25"/>
    </location>
</feature>